<dbReference type="Gene3D" id="2.120.10.30">
    <property type="entry name" value="TolB, C-terminal domain"/>
    <property type="match status" value="2"/>
</dbReference>
<dbReference type="EC" id="3.1.3.1" evidence="4"/>
<dbReference type="Pfam" id="PF07676">
    <property type="entry name" value="PD40"/>
    <property type="match status" value="5"/>
</dbReference>
<dbReference type="InterPro" id="IPR011042">
    <property type="entry name" value="6-blade_b-propeller_TolB-like"/>
</dbReference>
<evidence type="ECO:0000256" key="2">
    <source>
        <dbReference type="SAM" id="MobiDB-lite"/>
    </source>
</evidence>
<sequence>MAKGMYPRMGWMGRTAACCVVLAALLASGAVLAAVAGPADAAFAGGNGKVAFYRNGDVWTMNADGTGATKLTTNYNAESNPAVSPDGSRIAYEFLRGIWVMNADGTGGRMLTDGQTATDEDPAWSADGTTIAFSRNGADIWAMNADGSDPTNLTNTPSTNDDEVEPAFSPNGAKIAYTRIGCEPERRGAHCVFVMNADGSGQTNLTHENSMQQCPNSPGYFFNGASRNPAWSPDGQKIAFAGPVICPHNMGSNIWTMNADGSGKTPLNNDNGSGDLKPVFSPDGTRVIFESNRDGNGHPTELYSMPAGGAPDGSAITRLTTNSLWDSDADWSVSSPTCTVTGNGAIEGTPGNDVICGGPNGDTIDGLGGNDVVLGGGGNDTLVGASGRDTLNGGPGTDAASFDGSAAPVEASLVTGFALRAGTPEGVALVGIENVTGSDRADTLTGSAGANQLIGGKGADELLGGAGGDRINARDGVRDTVNGGGGNDRCVTDPRETSIRSCE</sequence>
<feature type="chain" id="PRO_5026900892" evidence="3">
    <location>
        <begin position="34"/>
        <end position="503"/>
    </location>
</feature>
<dbReference type="PANTHER" id="PTHR36842:SF1">
    <property type="entry name" value="PROTEIN TOLB"/>
    <property type="match status" value="1"/>
</dbReference>
<dbReference type="GO" id="GO:0005509">
    <property type="term" value="F:calcium ion binding"/>
    <property type="evidence" value="ECO:0007669"/>
    <property type="project" value="InterPro"/>
</dbReference>
<proteinExistence type="inferred from homology"/>
<reference evidence="4" key="1">
    <citation type="submission" date="2020-02" db="EMBL/GenBank/DDBJ databases">
        <authorList>
            <person name="Meier V. D."/>
        </authorList>
    </citation>
    <scope>NUCLEOTIDE SEQUENCE</scope>
    <source>
        <strain evidence="4">AVDCRST_MAG05</strain>
    </source>
</reference>
<dbReference type="GO" id="GO:0004035">
    <property type="term" value="F:alkaline phosphatase activity"/>
    <property type="evidence" value="ECO:0007669"/>
    <property type="project" value="UniProtKB-EC"/>
</dbReference>
<feature type="compositionally biased region" description="Basic and acidic residues" evidence="2">
    <location>
        <begin position="490"/>
        <end position="503"/>
    </location>
</feature>
<keyword evidence="4" id="KW-0378">Hydrolase</keyword>
<organism evidence="4">
    <name type="scientific">uncultured Rubrobacteraceae bacterium</name>
    <dbReference type="NCBI Taxonomy" id="349277"/>
    <lineage>
        <taxon>Bacteria</taxon>
        <taxon>Bacillati</taxon>
        <taxon>Actinomycetota</taxon>
        <taxon>Rubrobacteria</taxon>
        <taxon>Rubrobacterales</taxon>
        <taxon>Rubrobacteraceae</taxon>
        <taxon>environmental samples</taxon>
    </lineage>
</organism>
<evidence type="ECO:0000313" key="4">
    <source>
        <dbReference type="EMBL" id="CAA9513506.1"/>
    </source>
</evidence>
<dbReference type="Gene3D" id="2.150.10.10">
    <property type="entry name" value="Serralysin-like metalloprotease, C-terminal"/>
    <property type="match status" value="1"/>
</dbReference>
<dbReference type="InterPro" id="IPR001343">
    <property type="entry name" value="Hemolysn_Ca-bd"/>
</dbReference>
<dbReference type="InterPro" id="IPR018511">
    <property type="entry name" value="Hemolysin-typ_Ca-bd_CS"/>
</dbReference>
<dbReference type="InterPro" id="IPR011049">
    <property type="entry name" value="Serralysin-like_metalloprot_C"/>
</dbReference>
<dbReference type="AlphaFoldDB" id="A0A6J4T589"/>
<evidence type="ECO:0000256" key="3">
    <source>
        <dbReference type="SAM" id="SignalP"/>
    </source>
</evidence>
<dbReference type="EMBL" id="CADCVM010000358">
    <property type="protein sequence ID" value="CAA9513506.1"/>
    <property type="molecule type" value="Genomic_DNA"/>
</dbReference>
<feature type="signal peptide" evidence="3">
    <location>
        <begin position="1"/>
        <end position="33"/>
    </location>
</feature>
<keyword evidence="3" id="KW-0732">Signal</keyword>
<dbReference type="Pfam" id="PF00353">
    <property type="entry name" value="HemolysinCabind"/>
    <property type="match status" value="4"/>
</dbReference>
<comment type="similarity">
    <text evidence="1">Belongs to the TolB family.</text>
</comment>
<name>A0A6J4T589_9ACTN</name>
<dbReference type="SUPFAM" id="SSF82171">
    <property type="entry name" value="DPP6 N-terminal domain-like"/>
    <property type="match status" value="1"/>
</dbReference>
<accession>A0A6J4T589</accession>
<dbReference type="InterPro" id="IPR011659">
    <property type="entry name" value="WD40"/>
</dbReference>
<dbReference type="SUPFAM" id="SSF51120">
    <property type="entry name" value="beta-Roll"/>
    <property type="match status" value="2"/>
</dbReference>
<dbReference type="PRINTS" id="PR00313">
    <property type="entry name" value="CABNDNGRPT"/>
</dbReference>
<dbReference type="PROSITE" id="PS00330">
    <property type="entry name" value="HEMOLYSIN_CALCIUM"/>
    <property type="match status" value="1"/>
</dbReference>
<dbReference type="PANTHER" id="PTHR36842">
    <property type="entry name" value="PROTEIN TOLB HOMOLOG"/>
    <property type="match status" value="1"/>
</dbReference>
<protein>
    <submittedName>
        <fullName evidence="4">Alkaline phosphatase</fullName>
        <ecNumber evidence="4">3.1.3.1</ecNumber>
    </submittedName>
</protein>
<gene>
    <name evidence="4" type="ORF">AVDCRST_MAG05-3163</name>
</gene>
<feature type="region of interest" description="Disordered" evidence="2">
    <location>
        <begin position="478"/>
        <end position="503"/>
    </location>
</feature>
<evidence type="ECO:0000256" key="1">
    <source>
        <dbReference type="ARBA" id="ARBA00009820"/>
    </source>
</evidence>